<dbReference type="AlphaFoldDB" id="A0A8I2H149"/>
<dbReference type="SUPFAM" id="SSF52218">
    <property type="entry name" value="Flavoproteins"/>
    <property type="match status" value="1"/>
</dbReference>
<comment type="similarity">
    <text evidence="6">Belongs to the azoreductase type 1 family.</text>
</comment>
<protein>
    <recommendedName>
        <fullName evidence="6">FMN dependent NADH:quinone oxidoreductase</fullName>
        <ecNumber evidence="6">1.6.5.-</ecNumber>
    </recommendedName>
    <alternativeName>
        <fullName evidence="6">Azo-dye reductase</fullName>
    </alternativeName>
    <alternativeName>
        <fullName evidence="6">FMN-dependent NADH-azo compound oxidoreductase</fullName>
    </alternativeName>
    <alternativeName>
        <fullName evidence="6">FMN-dependent NADH-azoreductase</fullName>
        <ecNumber evidence="6">1.7.1.17</ecNumber>
    </alternativeName>
</protein>
<evidence type="ECO:0000256" key="3">
    <source>
        <dbReference type="ARBA" id="ARBA00023002"/>
    </source>
</evidence>
<dbReference type="Pfam" id="PF02525">
    <property type="entry name" value="Flavodoxin_2"/>
    <property type="match status" value="1"/>
</dbReference>
<comment type="cofactor">
    <cofactor evidence="6">
        <name>FMN</name>
        <dbReference type="ChEBI" id="CHEBI:58210"/>
    </cofactor>
    <text evidence="6">Binds 1 FMN per subunit.</text>
</comment>
<dbReference type="Gene3D" id="3.40.50.360">
    <property type="match status" value="1"/>
</dbReference>
<evidence type="ECO:0000256" key="4">
    <source>
        <dbReference type="ARBA" id="ARBA00023027"/>
    </source>
</evidence>
<comment type="catalytic activity">
    <reaction evidence="5">
        <text>N,N-dimethyl-1,4-phenylenediamine + anthranilate + 2 NAD(+) = 2-(4-dimethylaminophenyl)diazenylbenzoate + 2 NADH + 2 H(+)</text>
        <dbReference type="Rhea" id="RHEA:55872"/>
        <dbReference type="ChEBI" id="CHEBI:15378"/>
        <dbReference type="ChEBI" id="CHEBI:15783"/>
        <dbReference type="ChEBI" id="CHEBI:16567"/>
        <dbReference type="ChEBI" id="CHEBI:57540"/>
        <dbReference type="ChEBI" id="CHEBI:57945"/>
        <dbReference type="ChEBI" id="CHEBI:71579"/>
        <dbReference type="EC" id="1.7.1.17"/>
    </reaction>
    <physiologicalReaction direction="right-to-left" evidence="5">
        <dbReference type="Rhea" id="RHEA:55874"/>
    </physiologicalReaction>
</comment>
<gene>
    <name evidence="6" type="primary">azoR</name>
    <name evidence="8" type="ORF">F9Y85_07220</name>
    <name evidence="9" type="ORF">R5H13_22510</name>
</gene>
<dbReference type="InterPro" id="IPR003680">
    <property type="entry name" value="Flavodoxin_fold"/>
</dbReference>
<keyword evidence="11" id="KW-1185">Reference proteome</keyword>
<evidence type="ECO:0000256" key="1">
    <source>
        <dbReference type="ARBA" id="ARBA00022630"/>
    </source>
</evidence>
<dbReference type="InterPro" id="IPR029039">
    <property type="entry name" value="Flavoprotein-like_sf"/>
</dbReference>
<evidence type="ECO:0000313" key="8">
    <source>
        <dbReference type="EMBL" id="NLR21108.1"/>
    </source>
</evidence>
<dbReference type="EMBL" id="CP137579">
    <property type="protein sequence ID" value="WOX30656.1"/>
    <property type="molecule type" value="Genomic_DNA"/>
</dbReference>
<dbReference type="GO" id="GO:0016655">
    <property type="term" value="F:oxidoreductase activity, acting on NAD(P)H, quinone or similar compound as acceptor"/>
    <property type="evidence" value="ECO:0007669"/>
    <property type="project" value="InterPro"/>
</dbReference>
<dbReference type="RefSeq" id="WP_039496302.1">
    <property type="nucleotide sequence ID" value="NZ_CBCSDF010000017.1"/>
</dbReference>
<evidence type="ECO:0000256" key="6">
    <source>
        <dbReference type="HAMAP-Rule" id="MF_01216"/>
    </source>
</evidence>
<dbReference type="InterPro" id="IPR050104">
    <property type="entry name" value="FMN-dep_NADH:Q_OxRdtase_AzoR1"/>
</dbReference>
<feature type="domain" description="Flavodoxin-like fold" evidence="7">
    <location>
        <begin position="1"/>
        <end position="202"/>
    </location>
</feature>
<organism evidence="8 10">
    <name type="scientific">Pseudoalteromonas maricaloris</name>
    <dbReference type="NCBI Taxonomy" id="184924"/>
    <lineage>
        <taxon>Bacteria</taxon>
        <taxon>Pseudomonadati</taxon>
        <taxon>Pseudomonadota</taxon>
        <taxon>Gammaproteobacteria</taxon>
        <taxon>Alteromonadales</taxon>
        <taxon>Pseudoalteromonadaceae</taxon>
        <taxon>Pseudoalteromonas</taxon>
    </lineage>
</organism>
<dbReference type="GO" id="GO:0010181">
    <property type="term" value="F:FMN binding"/>
    <property type="evidence" value="ECO:0007669"/>
    <property type="project" value="UniProtKB-UniRule"/>
</dbReference>
<evidence type="ECO:0000313" key="9">
    <source>
        <dbReference type="EMBL" id="WOX30656.1"/>
    </source>
</evidence>
<dbReference type="HAMAP" id="MF_01216">
    <property type="entry name" value="Azoreductase_type1"/>
    <property type="match status" value="1"/>
</dbReference>
<comment type="function">
    <text evidence="6">Also exhibits azoreductase activity. Catalyzes the reductive cleavage of the azo bond in aromatic azo compounds to the corresponding amines.</text>
</comment>
<dbReference type="PANTHER" id="PTHR43741">
    <property type="entry name" value="FMN-DEPENDENT NADH-AZOREDUCTASE 1"/>
    <property type="match status" value="1"/>
</dbReference>
<comment type="function">
    <text evidence="6">Quinone reductase that provides resistance to thiol-specific stress caused by electrophilic quinones.</text>
</comment>
<dbReference type="InterPro" id="IPR023048">
    <property type="entry name" value="NADH:quinone_OxRdtase_FMN_depd"/>
</dbReference>
<dbReference type="GO" id="GO:0016652">
    <property type="term" value="F:oxidoreductase activity, acting on NAD(P)H as acceptor"/>
    <property type="evidence" value="ECO:0007669"/>
    <property type="project" value="UniProtKB-UniRule"/>
</dbReference>
<evidence type="ECO:0000313" key="10">
    <source>
        <dbReference type="Proteomes" id="UP000646877"/>
    </source>
</evidence>
<reference evidence="8" key="1">
    <citation type="submission" date="2019-10" db="EMBL/GenBank/DDBJ databases">
        <authorList>
            <person name="Paulsen S."/>
        </authorList>
    </citation>
    <scope>NUCLEOTIDE SEQUENCE</scope>
    <source>
        <strain evidence="8">LMG 19692</strain>
    </source>
</reference>
<feature type="binding site" evidence="6">
    <location>
        <position position="9"/>
    </location>
    <ligand>
        <name>FMN</name>
        <dbReference type="ChEBI" id="CHEBI:58210"/>
    </ligand>
</feature>
<dbReference type="GO" id="GO:0009055">
    <property type="term" value="F:electron transfer activity"/>
    <property type="evidence" value="ECO:0007669"/>
    <property type="project" value="UniProtKB-UniRule"/>
</dbReference>
<dbReference type="EC" id="1.7.1.17" evidence="6"/>
<sequence length="207" mass="23201">MKILYISSSVRSEQSLTNKLANEFIAKLQTRFPESVVVSRDLGDHPVKGPDLQWTQSNTIPDLDKSSHDWDVLAQSDALIEEIVSADRVVISAPMYNFSVPWTLKCYIDNIVRNERTFTIDPVEGFKPKLSADKKLVLITSSAGSYESGTPMEAYDFCTPYIRSVFGFMGLTDFHAVSAVNQWASEEMRNEAINEAHDALEALSVSW</sequence>
<comment type="caution">
    <text evidence="6">Lacks conserved residue(s) required for the propagation of feature annotation.</text>
</comment>
<comment type="subunit">
    <text evidence="6">Homodimer.</text>
</comment>
<dbReference type="EC" id="1.6.5.-" evidence="6"/>
<evidence type="ECO:0000313" key="11">
    <source>
        <dbReference type="Proteomes" id="UP001304419"/>
    </source>
</evidence>
<evidence type="ECO:0000259" key="7">
    <source>
        <dbReference type="Pfam" id="PF02525"/>
    </source>
</evidence>
<accession>A0A8I2H149</accession>
<feature type="binding site" evidence="6">
    <location>
        <begin position="95"/>
        <end position="98"/>
    </location>
    <ligand>
        <name>FMN</name>
        <dbReference type="ChEBI" id="CHEBI:58210"/>
    </ligand>
</feature>
<evidence type="ECO:0000256" key="2">
    <source>
        <dbReference type="ARBA" id="ARBA00022643"/>
    </source>
</evidence>
<keyword evidence="3 6" id="KW-0560">Oxidoreductase</keyword>
<dbReference type="Proteomes" id="UP000646877">
    <property type="component" value="Unassembled WGS sequence"/>
</dbReference>
<keyword evidence="1 6" id="KW-0285">Flavoprotein</keyword>
<evidence type="ECO:0000256" key="5">
    <source>
        <dbReference type="ARBA" id="ARBA00048542"/>
    </source>
</evidence>
<dbReference type="Proteomes" id="UP001304419">
    <property type="component" value="Chromosome 2"/>
</dbReference>
<name>A0A8I2H149_9GAMM</name>
<keyword evidence="4 6" id="KW-0520">NAD</keyword>
<proteinExistence type="inferred from homology"/>
<comment type="catalytic activity">
    <reaction evidence="6">
        <text>2 a quinone + NADH + H(+) = 2 a 1,4-benzosemiquinone + NAD(+)</text>
        <dbReference type="Rhea" id="RHEA:65952"/>
        <dbReference type="ChEBI" id="CHEBI:15378"/>
        <dbReference type="ChEBI" id="CHEBI:57540"/>
        <dbReference type="ChEBI" id="CHEBI:57945"/>
        <dbReference type="ChEBI" id="CHEBI:132124"/>
        <dbReference type="ChEBI" id="CHEBI:134225"/>
    </reaction>
</comment>
<dbReference type="EMBL" id="WEIA01000003">
    <property type="protein sequence ID" value="NLR21108.1"/>
    <property type="molecule type" value="Genomic_DNA"/>
</dbReference>
<reference evidence="9 11" key="2">
    <citation type="submission" date="2023-10" db="EMBL/GenBank/DDBJ databases">
        <title>To unveil natural product biosynthetic capacity in Pseudoalteromonas.</title>
        <authorList>
            <person name="Wang J."/>
        </authorList>
    </citation>
    <scope>NUCLEOTIDE SEQUENCE [LARGE SCALE GENOMIC DNA]</scope>
    <source>
        <strain evidence="9 11">DSM 15914</strain>
    </source>
</reference>
<keyword evidence="2 6" id="KW-0288">FMN</keyword>
<dbReference type="PANTHER" id="PTHR43741:SF4">
    <property type="entry name" value="FMN-DEPENDENT NADH:QUINONE OXIDOREDUCTASE"/>
    <property type="match status" value="1"/>
</dbReference>